<dbReference type="Proteomes" id="UP000295727">
    <property type="component" value="Chromosome 4"/>
</dbReference>
<gene>
    <name evidence="1" type="ORF">E1956_42535</name>
</gene>
<dbReference type="EMBL" id="CP038151">
    <property type="protein sequence ID" value="QBR03768.1"/>
    <property type="molecule type" value="Genomic_DNA"/>
</dbReference>
<dbReference type="KEGG" id="ppai:E1956_42535"/>
<dbReference type="OrthoDB" id="5540856at2"/>
<evidence type="ECO:0008006" key="3">
    <source>
        <dbReference type="Google" id="ProtNLM"/>
    </source>
</evidence>
<evidence type="ECO:0000313" key="1">
    <source>
        <dbReference type="EMBL" id="QBR03768.1"/>
    </source>
</evidence>
<keyword evidence="2" id="KW-1185">Reference proteome</keyword>
<proteinExistence type="predicted"/>
<dbReference type="RefSeq" id="WP_134759494.1">
    <property type="nucleotide sequence ID" value="NZ_CP038151.1"/>
</dbReference>
<organism evidence="1 2">
    <name type="scientific">Paraburkholderia pallida</name>
    <dbReference type="NCBI Taxonomy" id="2547399"/>
    <lineage>
        <taxon>Bacteria</taxon>
        <taxon>Pseudomonadati</taxon>
        <taxon>Pseudomonadota</taxon>
        <taxon>Betaproteobacteria</taxon>
        <taxon>Burkholderiales</taxon>
        <taxon>Burkholderiaceae</taxon>
        <taxon>Paraburkholderia</taxon>
    </lineage>
</organism>
<evidence type="ECO:0000313" key="2">
    <source>
        <dbReference type="Proteomes" id="UP000295727"/>
    </source>
</evidence>
<sequence>MRLIISSFLRTLRERDEFDRLLPDLLSAMGYVPVVRPQTGVRQYGVDLPVVGQNPADKVEELVLLTIKQGDLGRQDWDGSAQAVRQSLDEIIEVYLPRDLEPAHQQLRKRIILATTGDLKQDTQRNWTAYIERHANDAQFEFWGGDKVAELIERYMLDEHVFVEEDRTDLRKALAFAGEREYSLVDIERLLRRQLGLEQSGDLDGTVTDGKSLVKAITRLNLALHMFAKAAQDSGDTKQALVAAELFMLRTWHRIQISADPSHRQVQESFMRLSQTYVDVAMTYVRKLAPYMSVRDGMSGYTRESAEYAVMLLEHVGLLATAGLAIFALTDDPEHKFGCGIANLLAAMLANMPATASPRLDRNAIDVSLALLLLTVTNRQDAVRGWLSELCGRLLFSFRRRVDFPISTDSFDDLVEFNGGQDDELIGSVMGASWMSAYLLLWSVAVGVEDQYVQAVEVLRKEVPQVVPQVWHPDADSKKLMFFGPVHTTTGNTEIMEFPPSVEALRERIKKFLELDPITDVSADGEPGFHPMEMIAYRHYRTPFPVKIIYGLSQIDGKKSAENPPESTEASAGG</sequence>
<protein>
    <recommendedName>
        <fullName evidence="3">Restriction endonuclease</fullName>
    </recommendedName>
</protein>
<accession>A0A4P7D6J0</accession>
<reference evidence="1 2" key="1">
    <citation type="submission" date="2019-03" db="EMBL/GenBank/DDBJ databases">
        <title>Paraburkholderia sp. 7MH5, isolated from subtropical forest soil.</title>
        <authorList>
            <person name="Gao Z.-H."/>
            <person name="Qiu L.-H."/>
        </authorList>
    </citation>
    <scope>NUCLEOTIDE SEQUENCE [LARGE SCALE GENOMIC DNA]</scope>
    <source>
        <strain evidence="1 2">7MH5</strain>
    </source>
</reference>
<name>A0A4P7D6J0_9BURK</name>
<dbReference type="AlphaFoldDB" id="A0A4P7D6J0"/>